<feature type="transmembrane region" description="Helical" evidence="1">
    <location>
        <begin position="470"/>
        <end position="499"/>
    </location>
</feature>
<keyword evidence="1" id="KW-0472">Membrane</keyword>
<sequence length="525" mass="54491">MKLPTPWETGMIVFLFLVFLSPSARAQSCGDLCAHTPSGGLYTQAIYIAQGFQVTQPSRITAFTVQLQSPTANGTQTLVSAALHADMNGTLSSQPSAQLVNADFNISSPGVVGPGTTQTYYATAGSSAPLLDPGFYWLKLTLPFNLMAWHQASNTYVPDLTGPIRYTKFVSSGSPTDWAVQSTTTTAYLVLTGCYQPLPSPSPSPSPSPYASAAPAVQLLTTDVSASFDDQAPAVNVSATSGSQPAVVSSSFKDIDINGSTLPSDGLGGYTVESSNTTGVGGQVETTTYAYRAQIDASTTIEQSFTFSNTPKPGDFFGSAYVLAAGSVKWSVNLTAATTSGAGSSTSGGVTLRYLLAGLRASNSNSSSANGIVRLTDSPKANMTTYFVQLSAKSVAKVEVFDIAFIDGAGFQYITHDILAIPTTSAPGVAFELVLRFPGFNESLLYDPSLGLGVLVGSSNGESGGSDNSALIVAVAVAVPLAVAVVVVVIAAAIGVAWWRKRRAHGEGVVNFEGGDHRTPDPYQL</sequence>
<protein>
    <submittedName>
        <fullName evidence="3">Uncharacterized protein</fullName>
    </submittedName>
</protein>
<dbReference type="RefSeq" id="XP_004353686.1">
    <property type="nucleotide sequence ID" value="XM_004353634.1"/>
</dbReference>
<keyword evidence="1" id="KW-1133">Transmembrane helix</keyword>
<evidence type="ECO:0000313" key="4">
    <source>
        <dbReference type="Proteomes" id="UP000011083"/>
    </source>
</evidence>
<dbReference type="VEuPathDB" id="AmoebaDB:ACA1_376180"/>
<dbReference type="Proteomes" id="UP000011083">
    <property type="component" value="Unassembled WGS sequence"/>
</dbReference>
<accession>L8HHI7</accession>
<dbReference type="GeneID" id="14925164"/>
<dbReference type="AlphaFoldDB" id="L8HHI7"/>
<evidence type="ECO:0000256" key="1">
    <source>
        <dbReference type="SAM" id="Phobius"/>
    </source>
</evidence>
<name>L8HHI7_ACACF</name>
<dbReference type="EMBL" id="KB007836">
    <property type="protein sequence ID" value="ELR24158.1"/>
    <property type="molecule type" value="Genomic_DNA"/>
</dbReference>
<gene>
    <name evidence="3" type="ORF">ACA1_376180</name>
</gene>
<feature type="chain" id="PRO_5003990753" evidence="2">
    <location>
        <begin position="27"/>
        <end position="525"/>
    </location>
</feature>
<evidence type="ECO:0000313" key="3">
    <source>
        <dbReference type="EMBL" id="ELR24158.1"/>
    </source>
</evidence>
<evidence type="ECO:0000256" key="2">
    <source>
        <dbReference type="SAM" id="SignalP"/>
    </source>
</evidence>
<proteinExistence type="predicted"/>
<reference evidence="3 4" key="1">
    <citation type="journal article" date="2013" name="Genome Biol.">
        <title>Genome of Acanthamoeba castellanii highlights extensive lateral gene transfer and early evolution of tyrosine kinase signaling.</title>
        <authorList>
            <person name="Clarke M."/>
            <person name="Lohan A.J."/>
            <person name="Liu B."/>
            <person name="Lagkouvardos I."/>
            <person name="Roy S."/>
            <person name="Zafar N."/>
            <person name="Bertelli C."/>
            <person name="Schilde C."/>
            <person name="Kianianmomeni A."/>
            <person name="Burglin T.R."/>
            <person name="Frech C."/>
            <person name="Turcotte B."/>
            <person name="Kopec K.O."/>
            <person name="Synnott J.M."/>
            <person name="Choo C."/>
            <person name="Paponov I."/>
            <person name="Finkler A."/>
            <person name="Soon Heng Tan C."/>
            <person name="Hutchins A.P."/>
            <person name="Weinmeier T."/>
            <person name="Rattei T."/>
            <person name="Chu J.S."/>
            <person name="Gimenez G."/>
            <person name="Irimia M."/>
            <person name="Rigden D.J."/>
            <person name="Fitzpatrick D.A."/>
            <person name="Lorenzo-Morales J."/>
            <person name="Bateman A."/>
            <person name="Chiu C.H."/>
            <person name="Tang P."/>
            <person name="Hegemann P."/>
            <person name="Fromm H."/>
            <person name="Raoult D."/>
            <person name="Greub G."/>
            <person name="Miranda-Saavedra D."/>
            <person name="Chen N."/>
            <person name="Nash P."/>
            <person name="Ginger M.L."/>
            <person name="Horn M."/>
            <person name="Schaap P."/>
            <person name="Caler L."/>
            <person name="Loftus B."/>
        </authorList>
    </citation>
    <scope>NUCLEOTIDE SEQUENCE [LARGE SCALE GENOMIC DNA]</scope>
    <source>
        <strain evidence="3 4">Neff</strain>
    </source>
</reference>
<dbReference type="KEGG" id="acan:ACA1_376180"/>
<keyword evidence="2" id="KW-0732">Signal</keyword>
<keyword evidence="1" id="KW-0812">Transmembrane</keyword>
<keyword evidence="4" id="KW-1185">Reference proteome</keyword>
<organism evidence="3 4">
    <name type="scientific">Acanthamoeba castellanii (strain ATCC 30010 / Neff)</name>
    <dbReference type="NCBI Taxonomy" id="1257118"/>
    <lineage>
        <taxon>Eukaryota</taxon>
        <taxon>Amoebozoa</taxon>
        <taxon>Discosea</taxon>
        <taxon>Longamoebia</taxon>
        <taxon>Centramoebida</taxon>
        <taxon>Acanthamoebidae</taxon>
        <taxon>Acanthamoeba</taxon>
    </lineage>
</organism>
<feature type="signal peptide" evidence="2">
    <location>
        <begin position="1"/>
        <end position="26"/>
    </location>
</feature>